<keyword evidence="2" id="KW-1185">Reference proteome</keyword>
<protein>
    <submittedName>
        <fullName evidence="1">Uncharacterized protein</fullName>
    </submittedName>
</protein>
<proteinExistence type="predicted"/>
<accession>A0ABY4AUI6</accession>
<dbReference type="Proteomes" id="UP000831304">
    <property type="component" value="Chromosome"/>
</dbReference>
<sequence length="51" mass="5548">MSRVIAELTMAGLAGLQPEFEFTRDPQSRLPVLSLGRAINDYELAAALADE</sequence>
<dbReference type="RefSeq" id="WP_243569333.1">
    <property type="nucleotide sequence ID" value="NZ_BAAARD010000005.1"/>
</dbReference>
<organism evidence="1 2">
    <name type="scientific">Agromyces soli</name>
    <dbReference type="NCBI Taxonomy" id="659012"/>
    <lineage>
        <taxon>Bacteria</taxon>
        <taxon>Bacillati</taxon>
        <taxon>Actinomycetota</taxon>
        <taxon>Actinomycetes</taxon>
        <taxon>Micrococcales</taxon>
        <taxon>Microbacteriaceae</taxon>
        <taxon>Agromyces</taxon>
    </lineage>
</organism>
<reference evidence="1 2" key="1">
    <citation type="submission" date="2022-03" db="EMBL/GenBank/DDBJ databases">
        <title>Agromyces sp. isolated from the gut of P. brevitarsis seulensis larvae.</title>
        <authorList>
            <person name="Won M."/>
            <person name="Kwon S.-W."/>
        </authorList>
    </citation>
    <scope>NUCLEOTIDE SEQUENCE [LARGE SCALE GENOMIC DNA]</scope>
    <source>
        <strain evidence="1 2">KACC 16215</strain>
    </source>
</reference>
<gene>
    <name evidence="1" type="ORF">MTP13_01640</name>
</gene>
<evidence type="ECO:0000313" key="2">
    <source>
        <dbReference type="Proteomes" id="UP000831304"/>
    </source>
</evidence>
<evidence type="ECO:0000313" key="1">
    <source>
        <dbReference type="EMBL" id="UOE26509.1"/>
    </source>
</evidence>
<name>A0ABY4AUI6_9MICO</name>
<dbReference type="EMBL" id="CP094533">
    <property type="protein sequence ID" value="UOE26509.1"/>
    <property type="molecule type" value="Genomic_DNA"/>
</dbReference>